<evidence type="ECO:0000313" key="2">
    <source>
        <dbReference type="EMBL" id="MBB3154945.1"/>
    </source>
</evidence>
<organism evidence="2 3">
    <name type="scientific">Paenibacillus endophyticus</name>
    <dbReference type="NCBI Taxonomy" id="1294268"/>
    <lineage>
        <taxon>Bacteria</taxon>
        <taxon>Bacillati</taxon>
        <taxon>Bacillota</taxon>
        <taxon>Bacilli</taxon>
        <taxon>Bacillales</taxon>
        <taxon>Paenibacillaceae</taxon>
        <taxon>Paenibacillus</taxon>
    </lineage>
</organism>
<dbReference type="EMBL" id="JACHXW010000020">
    <property type="protein sequence ID" value="MBB3154945.1"/>
    <property type="molecule type" value="Genomic_DNA"/>
</dbReference>
<evidence type="ECO:0000313" key="3">
    <source>
        <dbReference type="Proteomes" id="UP000518605"/>
    </source>
</evidence>
<dbReference type="AlphaFoldDB" id="A0A7W5GCL1"/>
<comment type="caution">
    <text evidence="2">The sequence shown here is derived from an EMBL/GenBank/DDBJ whole genome shotgun (WGS) entry which is preliminary data.</text>
</comment>
<accession>A0A7W5GCL1</accession>
<name>A0A7W5GCL1_9BACL</name>
<reference evidence="2 3" key="1">
    <citation type="submission" date="2020-08" db="EMBL/GenBank/DDBJ databases">
        <title>Genomic Encyclopedia of Type Strains, Phase III (KMG-III): the genomes of soil and plant-associated and newly described type strains.</title>
        <authorList>
            <person name="Whitman W."/>
        </authorList>
    </citation>
    <scope>NUCLEOTIDE SEQUENCE [LARGE SCALE GENOMIC DNA]</scope>
    <source>
        <strain evidence="2 3">CECT 8234</strain>
    </source>
</reference>
<protein>
    <submittedName>
        <fullName evidence="2">Uncharacterized protein</fullName>
    </submittedName>
</protein>
<proteinExistence type="predicted"/>
<dbReference type="RefSeq" id="WP_183569182.1">
    <property type="nucleotide sequence ID" value="NZ_CBCSLB010000002.1"/>
</dbReference>
<feature type="compositionally biased region" description="Polar residues" evidence="1">
    <location>
        <begin position="15"/>
        <end position="26"/>
    </location>
</feature>
<feature type="region of interest" description="Disordered" evidence="1">
    <location>
        <begin position="1"/>
        <end position="26"/>
    </location>
</feature>
<dbReference type="Proteomes" id="UP000518605">
    <property type="component" value="Unassembled WGS sequence"/>
</dbReference>
<keyword evidence="3" id="KW-1185">Reference proteome</keyword>
<feature type="compositionally biased region" description="Basic and acidic residues" evidence="1">
    <location>
        <begin position="1"/>
        <end position="14"/>
    </location>
</feature>
<evidence type="ECO:0000256" key="1">
    <source>
        <dbReference type="SAM" id="MobiDB-lite"/>
    </source>
</evidence>
<gene>
    <name evidence="2" type="ORF">FHS16_005044</name>
</gene>
<sequence length="62" mass="7338">MIEGSLRAKQEKLQLDTQKANQAEQTSHIEEFPAVERSHEEANVEWQQFYEVIKGITKDMRY</sequence>